<gene>
    <name evidence="1" type="ORF">Q5P01_005590</name>
</gene>
<name>A0AA88T1F9_CHASR</name>
<dbReference type="AlphaFoldDB" id="A0AA88T1F9"/>
<evidence type="ECO:0000313" key="2">
    <source>
        <dbReference type="Proteomes" id="UP001187415"/>
    </source>
</evidence>
<dbReference type="Proteomes" id="UP001187415">
    <property type="component" value="Unassembled WGS sequence"/>
</dbReference>
<proteinExistence type="predicted"/>
<dbReference type="EMBL" id="JAUPFM010000003">
    <property type="protein sequence ID" value="KAK2856855.1"/>
    <property type="molecule type" value="Genomic_DNA"/>
</dbReference>
<organism evidence="1 2">
    <name type="scientific">Channa striata</name>
    <name type="common">Snakehead murrel</name>
    <name type="synonym">Ophicephalus striatus</name>
    <dbReference type="NCBI Taxonomy" id="64152"/>
    <lineage>
        <taxon>Eukaryota</taxon>
        <taxon>Metazoa</taxon>
        <taxon>Chordata</taxon>
        <taxon>Craniata</taxon>
        <taxon>Vertebrata</taxon>
        <taxon>Euteleostomi</taxon>
        <taxon>Actinopterygii</taxon>
        <taxon>Neopterygii</taxon>
        <taxon>Teleostei</taxon>
        <taxon>Neoteleostei</taxon>
        <taxon>Acanthomorphata</taxon>
        <taxon>Anabantaria</taxon>
        <taxon>Anabantiformes</taxon>
        <taxon>Channoidei</taxon>
        <taxon>Channidae</taxon>
        <taxon>Channa</taxon>
    </lineage>
</organism>
<comment type="caution">
    <text evidence="1">The sequence shown here is derived from an EMBL/GenBank/DDBJ whole genome shotgun (WGS) entry which is preliminary data.</text>
</comment>
<accession>A0AA88T1F9</accession>
<reference evidence="1" key="1">
    <citation type="submission" date="2023-07" db="EMBL/GenBank/DDBJ databases">
        <title>Chromosome-level Genome Assembly of Striped Snakehead (Channa striata).</title>
        <authorList>
            <person name="Liu H."/>
        </authorList>
    </citation>
    <scope>NUCLEOTIDE SEQUENCE</scope>
    <source>
        <strain evidence="1">Gz</strain>
        <tissue evidence="1">Muscle</tissue>
    </source>
</reference>
<protein>
    <submittedName>
        <fullName evidence="1">Uncharacterized protein</fullName>
    </submittedName>
</protein>
<keyword evidence="2" id="KW-1185">Reference proteome</keyword>
<evidence type="ECO:0000313" key="1">
    <source>
        <dbReference type="EMBL" id="KAK2856855.1"/>
    </source>
</evidence>
<sequence length="74" mass="8052">MTLSFMNGQQEALPLLLFDTAGKEVESPRASICASQNGCCNSLAPTYSVVLQGNEGDEEGKWQFGLFCLLHLNQ</sequence>